<dbReference type="Proteomes" id="UP000322981">
    <property type="component" value="Unassembled WGS sequence"/>
</dbReference>
<keyword evidence="1" id="KW-0472">Membrane</keyword>
<keyword evidence="1" id="KW-0812">Transmembrane</keyword>
<feature type="transmembrane region" description="Helical" evidence="1">
    <location>
        <begin position="12"/>
        <end position="34"/>
    </location>
</feature>
<reference evidence="2 3" key="1">
    <citation type="submission" date="2019-09" db="EMBL/GenBank/DDBJ databases">
        <title>Whole-genome sequence of the purple sulfur bacterium Thiohalocapsa marina DSM 19078.</title>
        <authorList>
            <person name="Kyndt J.A."/>
            <person name="Meyer T.E."/>
        </authorList>
    </citation>
    <scope>NUCLEOTIDE SEQUENCE [LARGE SCALE GENOMIC DNA]</scope>
    <source>
        <strain evidence="2 3">DSM 19078</strain>
    </source>
</reference>
<feature type="transmembrane region" description="Helical" evidence="1">
    <location>
        <begin position="40"/>
        <end position="62"/>
    </location>
</feature>
<protein>
    <submittedName>
        <fullName evidence="2">Uncharacterized protein</fullName>
    </submittedName>
</protein>
<keyword evidence="3" id="KW-1185">Reference proteome</keyword>
<dbReference type="EMBL" id="VWXX01000016">
    <property type="protein sequence ID" value="KAA6184691.1"/>
    <property type="molecule type" value="Genomic_DNA"/>
</dbReference>
<evidence type="ECO:0000313" key="3">
    <source>
        <dbReference type="Proteomes" id="UP000322981"/>
    </source>
</evidence>
<evidence type="ECO:0000256" key="1">
    <source>
        <dbReference type="SAM" id="Phobius"/>
    </source>
</evidence>
<proteinExistence type="predicted"/>
<keyword evidence="1" id="KW-1133">Transmembrane helix</keyword>
<gene>
    <name evidence="2" type="ORF">F2Q65_11340</name>
</gene>
<name>A0A5M8FNH7_9GAMM</name>
<organism evidence="2 3">
    <name type="scientific">Thiohalocapsa marina</name>
    <dbReference type="NCBI Taxonomy" id="424902"/>
    <lineage>
        <taxon>Bacteria</taxon>
        <taxon>Pseudomonadati</taxon>
        <taxon>Pseudomonadota</taxon>
        <taxon>Gammaproteobacteria</taxon>
        <taxon>Chromatiales</taxon>
        <taxon>Chromatiaceae</taxon>
        <taxon>Thiohalocapsa</taxon>
    </lineage>
</organism>
<dbReference type="AlphaFoldDB" id="A0A5M8FNH7"/>
<dbReference type="OrthoDB" id="5771900at2"/>
<sequence length="82" mass="9050">MKLCPGCDTSPLPFVMVTLIAGIVGFITWLILGLSDLEPLLRLATAVAAFLAIGATLLHYVISCLRRHCQHRQRFERGLSSR</sequence>
<comment type="caution">
    <text evidence="2">The sequence shown here is derived from an EMBL/GenBank/DDBJ whole genome shotgun (WGS) entry which is preliminary data.</text>
</comment>
<evidence type="ECO:0000313" key="2">
    <source>
        <dbReference type="EMBL" id="KAA6184691.1"/>
    </source>
</evidence>
<accession>A0A5M8FNH7</accession>
<dbReference type="RefSeq" id="WP_150093445.1">
    <property type="nucleotide sequence ID" value="NZ_JBFUOH010000119.1"/>
</dbReference>